<sequence length="183" mass="21561">MELNKDYIIHELENQVSGLLKQKYLPEDRPIESMFQIICEPSFEEKVSWEVFKTIKQENTKCYFAVKSTWDKAEDCSKLDIPLVALKAKYNKGQIIPTIKREKIYIDKGIVDEMLLQFSNIKVSPIPNKANEGFDGTTYELKINSIYNNCHFRWWEEGPKNWSELTTYTINVLEYFSKIERGN</sequence>
<proteinExistence type="predicted"/>
<evidence type="ECO:0000313" key="1">
    <source>
        <dbReference type="EMBL" id="NFA41510.1"/>
    </source>
</evidence>
<dbReference type="AlphaFoldDB" id="A0A6M0SK39"/>
<reference evidence="1 2" key="1">
    <citation type="submission" date="2019-02" db="EMBL/GenBank/DDBJ databases">
        <title>Genome sequencing of Clostridium botulinum clinical isolates.</title>
        <authorList>
            <person name="Brunt J."/>
            <person name="Van Vliet A.H.M."/>
            <person name="Stringer S.C."/>
            <person name="Grant K.A."/>
            <person name="Carter A.C."/>
            <person name="Peck M.W."/>
        </authorList>
    </citation>
    <scope>NUCLEOTIDE SEQUENCE [LARGE SCALE GENOMIC DNA]</scope>
    <source>
        <strain evidence="1 2">H113700579</strain>
    </source>
</reference>
<dbReference type="RefSeq" id="WP_222671030.1">
    <property type="nucleotide sequence ID" value="NZ_JACBCZ010000004.1"/>
</dbReference>
<dbReference type="EMBL" id="SGKU01000004">
    <property type="protein sequence ID" value="NFA41510.1"/>
    <property type="molecule type" value="Genomic_DNA"/>
</dbReference>
<evidence type="ECO:0000313" key="2">
    <source>
        <dbReference type="Proteomes" id="UP000472355"/>
    </source>
</evidence>
<accession>A0A6M0SK39</accession>
<name>A0A6M0SK39_CLOBO</name>
<gene>
    <name evidence="1" type="ORF">EXM65_02675</name>
</gene>
<dbReference type="Proteomes" id="UP000472355">
    <property type="component" value="Unassembled WGS sequence"/>
</dbReference>
<comment type="caution">
    <text evidence="1">The sequence shown here is derived from an EMBL/GenBank/DDBJ whole genome shotgun (WGS) entry which is preliminary data.</text>
</comment>
<organism evidence="1 2">
    <name type="scientific">Clostridium botulinum</name>
    <dbReference type="NCBI Taxonomy" id="1491"/>
    <lineage>
        <taxon>Bacteria</taxon>
        <taxon>Bacillati</taxon>
        <taxon>Bacillota</taxon>
        <taxon>Clostridia</taxon>
        <taxon>Eubacteriales</taxon>
        <taxon>Clostridiaceae</taxon>
        <taxon>Clostridium</taxon>
    </lineage>
</organism>
<protein>
    <submittedName>
        <fullName evidence="1">Uncharacterized protein</fullName>
    </submittedName>
</protein>